<dbReference type="Pfam" id="PF02909">
    <property type="entry name" value="TetR_C_1"/>
    <property type="match status" value="1"/>
</dbReference>
<dbReference type="Pfam" id="PF00440">
    <property type="entry name" value="TetR_N"/>
    <property type="match status" value="1"/>
</dbReference>
<dbReference type="InterPro" id="IPR036271">
    <property type="entry name" value="Tet_transcr_reg_TetR-rel_C_sf"/>
</dbReference>
<feature type="domain" description="HTH tetR-type" evidence="5">
    <location>
        <begin position="36"/>
        <end position="96"/>
    </location>
</feature>
<sequence>MAKPDITPEEAVKRLPAGAALGWGLVKPPQRGPKREMSIEQIVRKAVDIADKDGLSAVSMNRVASELGFSAMALYRYIPSKDDLLLLMQDAVCDIPLPDERPAHEWRESMREYVMATIGVFVDHPWYGDIPISSLPILPNTLQMVDWALRPLRDMPLDDFEKMSIVLLLSGYVRSSGMLKRDILRAVQAGSSEETFSGVPYSAALKALVKPDPYPNLYPIVMSGVYTGEKESENTVGDDIDFGLERILDGIEQYLERKKTGRRDSSQG</sequence>
<evidence type="ECO:0000256" key="2">
    <source>
        <dbReference type="ARBA" id="ARBA00023125"/>
    </source>
</evidence>
<organism evidence="6 7">
    <name type="scientific">Paenibacillus aurantius</name>
    <dbReference type="NCBI Taxonomy" id="2918900"/>
    <lineage>
        <taxon>Bacteria</taxon>
        <taxon>Bacillati</taxon>
        <taxon>Bacillota</taxon>
        <taxon>Bacilli</taxon>
        <taxon>Bacillales</taxon>
        <taxon>Paenibacillaceae</taxon>
        <taxon>Paenibacillus</taxon>
    </lineage>
</organism>
<reference evidence="6 7" key="1">
    <citation type="submission" date="2022-02" db="EMBL/GenBank/DDBJ databases">
        <title>Paenibacillus sp. MBLB1776 Whole Genome Shotgun Sequencing.</title>
        <authorList>
            <person name="Hwang C.Y."/>
            <person name="Cho E.-S."/>
            <person name="Seo M.-J."/>
        </authorList>
    </citation>
    <scope>NUCLEOTIDE SEQUENCE [LARGE SCALE GENOMIC DNA]</scope>
    <source>
        <strain evidence="6 7">MBLB1776</strain>
    </source>
</reference>
<evidence type="ECO:0000256" key="3">
    <source>
        <dbReference type="ARBA" id="ARBA00023163"/>
    </source>
</evidence>
<keyword evidence="3" id="KW-0804">Transcription</keyword>
<dbReference type="Gene3D" id="1.10.357.10">
    <property type="entry name" value="Tetracycline Repressor, domain 2"/>
    <property type="match status" value="1"/>
</dbReference>
<accession>A0AA96LEM5</accession>
<evidence type="ECO:0000313" key="6">
    <source>
        <dbReference type="EMBL" id="WNQ11809.1"/>
    </source>
</evidence>
<protein>
    <submittedName>
        <fullName evidence="6">TetR/AcrR family transcriptional regulator</fullName>
    </submittedName>
</protein>
<dbReference type="KEGG" id="paun:MJA45_01770"/>
<evidence type="ECO:0000313" key="7">
    <source>
        <dbReference type="Proteomes" id="UP001305702"/>
    </source>
</evidence>
<dbReference type="EMBL" id="CP130318">
    <property type="protein sequence ID" value="WNQ11809.1"/>
    <property type="molecule type" value="Genomic_DNA"/>
</dbReference>
<evidence type="ECO:0000256" key="4">
    <source>
        <dbReference type="PROSITE-ProRule" id="PRU00335"/>
    </source>
</evidence>
<keyword evidence="7" id="KW-1185">Reference proteome</keyword>
<dbReference type="PROSITE" id="PS50977">
    <property type="entry name" value="HTH_TETR_2"/>
    <property type="match status" value="1"/>
</dbReference>
<keyword evidence="1" id="KW-0805">Transcription regulation</keyword>
<evidence type="ECO:0000256" key="1">
    <source>
        <dbReference type="ARBA" id="ARBA00023015"/>
    </source>
</evidence>
<proteinExistence type="predicted"/>
<dbReference type="InterPro" id="IPR009057">
    <property type="entry name" value="Homeodomain-like_sf"/>
</dbReference>
<gene>
    <name evidence="6" type="ORF">MJA45_01770</name>
</gene>
<dbReference type="SUPFAM" id="SSF48498">
    <property type="entry name" value="Tetracyclin repressor-like, C-terminal domain"/>
    <property type="match status" value="1"/>
</dbReference>
<dbReference type="Proteomes" id="UP001305702">
    <property type="component" value="Chromosome"/>
</dbReference>
<dbReference type="InterPro" id="IPR050109">
    <property type="entry name" value="HTH-type_TetR-like_transc_reg"/>
</dbReference>
<feature type="DNA-binding region" description="H-T-H motif" evidence="4">
    <location>
        <begin position="59"/>
        <end position="78"/>
    </location>
</feature>
<keyword evidence="2 4" id="KW-0238">DNA-binding</keyword>
<dbReference type="AlphaFoldDB" id="A0AA96LEM5"/>
<dbReference type="GO" id="GO:0003700">
    <property type="term" value="F:DNA-binding transcription factor activity"/>
    <property type="evidence" value="ECO:0007669"/>
    <property type="project" value="TreeGrafter"/>
</dbReference>
<dbReference type="PANTHER" id="PTHR30055:SF151">
    <property type="entry name" value="TRANSCRIPTIONAL REGULATORY PROTEIN"/>
    <property type="match status" value="1"/>
</dbReference>
<dbReference type="PANTHER" id="PTHR30055">
    <property type="entry name" value="HTH-TYPE TRANSCRIPTIONAL REGULATOR RUTR"/>
    <property type="match status" value="1"/>
</dbReference>
<dbReference type="GO" id="GO:0045892">
    <property type="term" value="P:negative regulation of DNA-templated transcription"/>
    <property type="evidence" value="ECO:0007669"/>
    <property type="project" value="InterPro"/>
</dbReference>
<dbReference type="RefSeq" id="WP_315605583.1">
    <property type="nucleotide sequence ID" value="NZ_CP130318.1"/>
</dbReference>
<name>A0AA96LEM5_9BACL</name>
<dbReference type="SUPFAM" id="SSF46689">
    <property type="entry name" value="Homeodomain-like"/>
    <property type="match status" value="1"/>
</dbReference>
<dbReference type="InterPro" id="IPR001647">
    <property type="entry name" value="HTH_TetR"/>
</dbReference>
<dbReference type="InterPro" id="IPR004111">
    <property type="entry name" value="Repressor_TetR_C"/>
</dbReference>
<evidence type="ECO:0000259" key="5">
    <source>
        <dbReference type="PROSITE" id="PS50977"/>
    </source>
</evidence>
<dbReference type="GO" id="GO:0000976">
    <property type="term" value="F:transcription cis-regulatory region binding"/>
    <property type="evidence" value="ECO:0007669"/>
    <property type="project" value="TreeGrafter"/>
</dbReference>
<dbReference type="Gene3D" id="1.10.10.60">
    <property type="entry name" value="Homeodomain-like"/>
    <property type="match status" value="1"/>
</dbReference>